<keyword evidence="6 9" id="KW-0560">Oxidoreductase</keyword>
<proteinExistence type="inferred from homology"/>
<dbReference type="InterPro" id="IPR004099">
    <property type="entry name" value="Pyr_nucl-diS_OxRdtase_dimer"/>
</dbReference>
<dbReference type="RefSeq" id="WP_331375908.1">
    <property type="nucleotide sequence ID" value="NZ_CP133152.1"/>
</dbReference>
<dbReference type="InterPro" id="IPR016156">
    <property type="entry name" value="FAD/NAD-linked_Rdtase_dimer_sf"/>
</dbReference>
<evidence type="ECO:0000259" key="10">
    <source>
        <dbReference type="Pfam" id="PF02852"/>
    </source>
</evidence>
<dbReference type="NCBIfam" id="NF004992">
    <property type="entry name" value="PRK06370.1-4"/>
    <property type="match status" value="1"/>
</dbReference>
<dbReference type="InterPro" id="IPR012999">
    <property type="entry name" value="Pyr_OxRdtase_I_AS"/>
</dbReference>
<accession>A0ABZ2BHC2</accession>
<dbReference type="PANTHER" id="PTHR43014:SF2">
    <property type="entry name" value="MERCURIC REDUCTASE"/>
    <property type="match status" value="1"/>
</dbReference>
<feature type="domain" description="Pyridine nucleotide-disulphide oxidoreductase dimerisation" evidence="10">
    <location>
        <begin position="345"/>
        <end position="448"/>
    </location>
</feature>
<evidence type="ECO:0000256" key="9">
    <source>
        <dbReference type="RuleBase" id="RU003691"/>
    </source>
</evidence>
<dbReference type="PRINTS" id="PR00368">
    <property type="entry name" value="FADPNR"/>
</dbReference>
<dbReference type="SUPFAM" id="SSF55424">
    <property type="entry name" value="FAD/NAD-linked reductases, dimerisation (C-terminal) domain"/>
    <property type="match status" value="1"/>
</dbReference>
<dbReference type="Pfam" id="PF07992">
    <property type="entry name" value="Pyr_redox_2"/>
    <property type="match status" value="1"/>
</dbReference>
<keyword evidence="5" id="KW-0521">NADP</keyword>
<dbReference type="EMBL" id="CP133152">
    <property type="protein sequence ID" value="WVT06886.1"/>
    <property type="molecule type" value="Genomic_DNA"/>
</dbReference>
<dbReference type="Proteomes" id="UP001432360">
    <property type="component" value="Plasmid pSchITTGS70d"/>
</dbReference>
<dbReference type="InterPro" id="IPR023753">
    <property type="entry name" value="FAD/NAD-binding_dom"/>
</dbReference>
<dbReference type="PRINTS" id="PR00411">
    <property type="entry name" value="PNDRDTASEI"/>
</dbReference>
<protein>
    <submittedName>
        <fullName evidence="12">FAD-containing oxidoreductase</fullName>
    </submittedName>
</protein>
<keyword evidence="12" id="KW-0614">Plasmid</keyword>
<dbReference type="InterPro" id="IPR001100">
    <property type="entry name" value="Pyr_nuc-diS_OxRdtase"/>
</dbReference>
<evidence type="ECO:0000313" key="12">
    <source>
        <dbReference type="EMBL" id="WVT06886.1"/>
    </source>
</evidence>
<organism evidence="12 13">
    <name type="scientific">Sinorhizobium chiapasense</name>
    <dbReference type="NCBI Taxonomy" id="501572"/>
    <lineage>
        <taxon>Bacteria</taxon>
        <taxon>Pseudomonadati</taxon>
        <taxon>Pseudomonadota</taxon>
        <taxon>Alphaproteobacteria</taxon>
        <taxon>Hyphomicrobiales</taxon>
        <taxon>Rhizobiaceae</taxon>
        <taxon>Sinorhizobium/Ensifer group</taxon>
        <taxon>Sinorhizobium</taxon>
    </lineage>
</organism>
<geneLocation type="plasmid" evidence="12 13">
    <name>pSchITTGS70d</name>
</geneLocation>
<gene>
    <name evidence="12" type="ORF">RB548_29320</name>
</gene>
<evidence type="ECO:0000256" key="4">
    <source>
        <dbReference type="ARBA" id="ARBA00022827"/>
    </source>
</evidence>
<dbReference type="SUPFAM" id="SSF51905">
    <property type="entry name" value="FAD/NAD(P)-binding domain"/>
    <property type="match status" value="1"/>
</dbReference>
<feature type="domain" description="FAD/NAD(P)-binding" evidence="11">
    <location>
        <begin position="6"/>
        <end position="318"/>
    </location>
</feature>
<dbReference type="Gene3D" id="3.30.390.30">
    <property type="match status" value="1"/>
</dbReference>
<dbReference type="PROSITE" id="PS00076">
    <property type="entry name" value="PYRIDINE_REDOX_1"/>
    <property type="match status" value="1"/>
</dbReference>
<keyword evidence="7" id="KW-1015">Disulfide bond</keyword>
<dbReference type="PANTHER" id="PTHR43014">
    <property type="entry name" value="MERCURIC REDUCTASE"/>
    <property type="match status" value="1"/>
</dbReference>
<comment type="similarity">
    <text evidence="2 9">Belongs to the class-I pyridine nucleotide-disulfide oxidoreductase family.</text>
</comment>
<keyword evidence="3 9" id="KW-0285">Flavoprotein</keyword>
<dbReference type="InterPro" id="IPR036188">
    <property type="entry name" value="FAD/NAD-bd_sf"/>
</dbReference>
<reference evidence="12" key="1">
    <citation type="submission" date="2023-08" db="EMBL/GenBank/DDBJ databases">
        <title>Complete genome sequence of Sinorhizobium chiapanecum ITTG S70 isolated from Acaciella angustissima nodules in Chiapas-Mexico.</title>
        <authorList>
            <person name="Rincon-Rosales R."/>
            <person name="Rogel M.A."/>
            <person name="Rincon-Medina C.I."/>
            <person name="Guerrero G."/>
            <person name="Manzano-Gomez L.A."/>
            <person name="Lopez-Lopez A."/>
            <person name="Rincon Molina F.A."/>
            <person name="Martinez-Romero E."/>
        </authorList>
    </citation>
    <scope>NUCLEOTIDE SEQUENCE</scope>
    <source>
        <strain evidence="12">ITTG S70</strain>
        <plasmid evidence="12">pSchITTGS70d</plasmid>
    </source>
</reference>
<keyword evidence="8 9" id="KW-0676">Redox-active center</keyword>
<evidence type="ECO:0000256" key="3">
    <source>
        <dbReference type="ARBA" id="ARBA00022630"/>
    </source>
</evidence>
<evidence type="ECO:0000256" key="5">
    <source>
        <dbReference type="ARBA" id="ARBA00022857"/>
    </source>
</evidence>
<evidence type="ECO:0000256" key="2">
    <source>
        <dbReference type="ARBA" id="ARBA00007532"/>
    </source>
</evidence>
<evidence type="ECO:0000256" key="6">
    <source>
        <dbReference type="ARBA" id="ARBA00023002"/>
    </source>
</evidence>
<dbReference type="Gene3D" id="3.50.50.60">
    <property type="entry name" value="FAD/NAD(P)-binding domain"/>
    <property type="match status" value="2"/>
</dbReference>
<evidence type="ECO:0000256" key="8">
    <source>
        <dbReference type="ARBA" id="ARBA00023284"/>
    </source>
</evidence>
<evidence type="ECO:0000256" key="7">
    <source>
        <dbReference type="ARBA" id="ARBA00023157"/>
    </source>
</evidence>
<evidence type="ECO:0000259" key="11">
    <source>
        <dbReference type="Pfam" id="PF07992"/>
    </source>
</evidence>
<dbReference type="Pfam" id="PF02852">
    <property type="entry name" value="Pyr_redox_dim"/>
    <property type="match status" value="1"/>
</dbReference>
<evidence type="ECO:0000313" key="13">
    <source>
        <dbReference type="Proteomes" id="UP001432360"/>
    </source>
</evidence>
<dbReference type="PIRSF" id="PIRSF000350">
    <property type="entry name" value="Mercury_reductase_MerA"/>
    <property type="match status" value="1"/>
</dbReference>
<evidence type="ECO:0000256" key="1">
    <source>
        <dbReference type="ARBA" id="ARBA00001974"/>
    </source>
</evidence>
<keyword evidence="4 9" id="KW-0274">FAD</keyword>
<sequence>MSKHVDAIIIGAGQAGPSLAGRLTAAGKTVALIERKLFGGTCVNTGCMPTKAMVASAYAIHTARRGAEYGMTTGAISVDFARVMARKEKVRLDARSGVESWLKGMKNCTVIEGHARFESPTEVRIGDELISGEQIFINTGGRAAVPDFPGVDDVPYLTNTSMMDLTELPEHLVVIGGSYIGLEFAQMFRRFGSEVTVIEKGPRLIGREDPDVSDAIRDILDKEGIRIRLNAECIRFSKHENGVAAGVDCTTGAPEVIGSHVLLATGRRPNTDDLGLDKAGVKTDARGNIEVDDFLQSNVPHIFAMGDCNGRGAFTHTSYNDFEIVAANLLDNDPRRVTDRIQTYALYIDPPLGRAGMTETEARNSGRKLLIGTRPMARVGRAVEKGETQGFMKVIVDADTKEILGASILGTGGDEAIQSILDVMYAKKPYTLITRAMHIHPTVSELIPTVFGDLTPAK</sequence>
<comment type="cofactor">
    <cofactor evidence="1">
        <name>FAD</name>
        <dbReference type="ChEBI" id="CHEBI:57692"/>
    </cofactor>
</comment>
<name>A0ABZ2BHC2_9HYPH</name>
<keyword evidence="13" id="KW-1185">Reference proteome</keyword>